<dbReference type="AlphaFoldDB" id="A0A6J4HLV3"/>
<reference evidence="7" key="1">
    <citation type="submission" date="2020-02" db="EMBL/GenBank/DDBJ databases">
        <authorList>
            <person name="Meier V. D."/>
        </authorList>
    </citation>
    <scope>NUCLEOTIDE SEQUENCE</scope>
    <source>
        <strain evidence="7">AVDCRST_MAG50</strain>
    </source>
</reference>
<dbReference type="SUPFAM" id="SSF74942">
    <property type="entry name" value="YhbC-like, C-terminal domain"/>
    <property type="match status" value="1"/>
</dbReference>
<sequence length="161" mass="17615">MSTVDTVRELIEPLMSADGLEVVEVEHGRGLLRITLDREGGIDLGAITDATERISDVLDLHDPIPGGRYTLEVSSPGVERPLRKPEHFERFVGTTINVKTHPHVAGERRIEGELTEADADGITVADRRLAYADIERARTVFEWGPTPKPGKGSSPKKAASR</sequence>
<dbReference type="Pfam" id="PF02576">
    <property type="entry name" value="RimP_N"/>
    <property type="match status" value="1"/>
</dbReference>
<comment type="subcellular location">
    <subcellularLocation>
        <location evidence="3">Cytoplasm</location>
    </subcellularLocation>
</comment>
<dbReference type="InterPro" id="IPR036847">
    <property type="entry name" value="RimP_C_sf"/>
</dbReference>
<accession>A0A6J4HLV3</accession>
<gene>
    <name evidence="3" type="primary">rimP</name>
    <name evidence="7" type="ORF">AVDCRST_MAG50-1555</name>
</gene>
<dbReference type="Gene3D" id="3.30.300.70">
    <property type="entry name" value="RimP-like superfamily, N-terminal"/>
    <property type="match status" value="1"/>
</dbReference>
<name>A0A6J4HLV3_9ACTN</name>
<keyword evidence="2 3" id="KW-0690">Ribosome biogenesis</keyword>
<dbReference type="InterPro" id="IPR003728">
    <property type="entry name" value="Ribosome_maturation_RimP"/>
</dbReference>
<dbReference type="InterPro" id="IPR028998">
    <property type="entry name" value="RimP_C"/>
</dbReference>
<evidence type="ECO:0000313" key="7">
    <source>
        <dbReference type="EMBL" id="CAA9227104.1"/>
    </source>
</evidence>
<dbReference type="PANTHER" id="PTHR33867:SF1">
    <property type="entry name" value="RIBOSOME MATURATION FACTOR RIMP"/>
    <property type="match status" value="1"/>
</dbReference>
<dbReference type="GO" id="GO:0000028">
    <property type="term" value="P:ribosomal small subunit assembly"/>
    <property type="evidence" value="ECO:0007669"/>
    <property type="project" value="TreeGrafter"/>
</dbReference>
<feature type="domain" description="Ribosome maturation factor RimP C-terminal" evidence="6">
    <location>
        <begin position="82"/>
        <end position="143"/>
    </location>
</feature>
<comment type="similarity">
    <text evidence="3">Belongs to the RimP family.</text>
</comment>
<keyword evidence="1 3" id="KW-0963">Cytoplasm</keyword>
<feature type="region of interest" description="Disordered" evidence="4">
    <location>
        <begin position="142"/>
        <end position="161"/>
    </location>
</feature>
<evidence type="ECO:0000259" key="6">
    <source>
        <dbReference type="Pfam" id="PF17384"/>
    </source>
</evidence>
<feature type="domain" description="Ribosome maturation factor RimP N-terminal" evidence="5">
    <location>
        <begin position="10"/>
        <end position="79"/>
    </location>
</feature>
<dbReference type="Gene3D" id="2.30.30.180">
    <property type="entry name" value="Ribosome maturation factor RimP, C-terminal domain"/>
    <property type="match status" value="1"/>
</dbReference>
<dbReference type="PANTHER" id="PTHR33867">
    <property type="entry name" value="RIBOSOME MATURATION FACTOR RIMP"/>
    <property type="match status" value="1"/>
</dbReference>
<dbReference type="HAMAP" id="MF_01077">
    <property type="entry name" value="RimP"/>
    <property type="match status" value="1"/>
</dbReference>
<proteinExistence type="inferred from homology"/>
<dbReference type="SUPFAM" id="SSF75420">
    <property type="entry name" value="YhbC-like, N-terminal domain"/>
    <property type="match status" value="1"/>
</dbReference>
<evidence type="ECO:0000259" key="5">
    <source>
        <dbReference type="Pfam" id="PF02576"/>
    </source>
</evidence>
<evidence type="ECO:0000256" key="1">
    <source>
        <dbReference type="ARBA" id="ARBA00022490"/>
    </source>
</evidence>
<protein>
    <recommendedName>
        <fullName evidence="3">Ribosome maturation factor RimP</fullName>
    </recommendedName>
</protein>
<dbReference type="CDD" id="cd01734">
    <property type="entry name" value="YlxS_C"/>
    <property type="match status" value="1"/>
</dbReference>
<evidence type="ECO:0000256" key="4">
    <source>
        <dbReference type="SAM" id="MobiDB-lite"/>
    </source>
</evidence>
<dbReference type="GO" id="GO:0005829">
    <property type="term" value="C:cytosol"/>
    <property type="evidence" value="ECO:0007669"/>
    <property type="project" value="TreeGrafter"/>
</dbReference>
<dbReference type="GO" id="GO:0006412">
    <property type="term" value="P:translation"/>
    <property type="evidence" value="ECO:0007669"/>
    <property type="project" value="TreeGrafter"/>
</dbReference>
<dbReference type="EMBL" id="CADCTF010000053">
    <property type="protein sequence ID" value="CAA9227104.1"/>
    <property type="molecule type" value="Genomic_DNA"/>
</dbReference>
<dbReference type="InterPro" id="IPR028989">
    <property type="entry name" value="RimP_N"/>
</dbReference>
<organism evidence="7">
    <name type="scientific">uncultured Acidimicrobiales bacterium</name>
    <dbReference type="NCBI Taxonomy" id="310071"/>
    <lineage>
        <taxon>Bacteria</taxon>
        <taxon>Bacillati</taxon>
        <taxon>Actinomycetota</taxon>
        <taxon>Acidimicrobiia</taxon>
        <taxon>Acidimicrobiales</taxon>
        <taxon>environmental samples</taxon>
    </lineage>
</organism>
<dbReference type="InterPro" id="IPR035956">
    <property type="entry name" value="RimP_N_sf"/>
</dbReference>
<dbReference type="Pfam" id="PF17384">
    <property type="entry name" value="DUF150_C"/>
    <property type="match status" value="1"/>
</dbReference>
<evidence type="ECO:0000256" key="2">
    <source>
        <dbReference type="ARBA" id="ARBA00022517"/>
    </source>
</evidence>
<evidence type="ECO:0000256" key="3">
    <source>
        <dbReference type="HAMAP-Rule" id="MF_01077"/>
    </source>
</evidence>
<comment type="function">
    <text evidence="3">Required for maturation of 30S ribosomal subunits.</text>
</comment>
<feature type="compositionally biased region" description="Low complexity" evidence="4">
    <location>
        <begin position="149"/>
        <end position="161"/>
    </location>
</feature>